<evidence type="ECO:0000256" key="2">
    <source>
        <dbReference type="ARBA" id="ARBA00009191"/>
    </source>
</evidence>
<dbReference type="Proteomes" id="UP000516437">
    <property type="component" value="Chromosome 3"/>
</dbReference>
<evidence type="ECO:0000313" key="9">
    <source>
        <dbReference type="Proteomes" id="UP000516437"/>
    </source>
</evidence>
<keyword evidence="3" id="KW-0926">Vacuole</keyword>
<dbReference type="PANTHER" id="PTHR10426:SF57">
    <property type="entry name" value="STRICTOSIDINE SYNTHASE"/>
    <property type="match status" value="1"/>
</dbReference>
<dbReference type="InterPro" id="IPR018119">
    <property type="entry name" value="Strictosidine_synth_cons-reg"/>
</dbReference>
<keyword evidence="5" id="KW-0732">Signal</keyword>
<dbReference type="AlphaFoldDB" id="A0A6A1VIW9"/>
<dbReference type="GO" id="GO:0005773">
    <property type="term" value="C:vacuole"/>
    <property type="evidence" value="ECO:0007669"/>
    <property type="project" value="UniProtKB-SubCell"/>
</dbReference>
<accession>A0A6A1VIW9</accession>
<proteinExistence type="inferred from homology"/>
<dbReference type="GO" id="GO:0012505">
    <property type="term" value="C:endomembrane system"/>
    <property type="evidence" value="ECO:0007669"/>
    <property type="project" value="TreeGrafter"/>
</dbReference>
<gene>
    <name evidence="8" type="ORF">CJ030_MR3G018247</name>
    <name evidence="7" type="ORF">CJ030_MR5G009786</name>
</gene>
<dbReference type="PANTHER" id="PTHR10426">
    <property type="entry name" value="STRICTOSIDINE SYNTHASE-RELATED"/>
    <property type="match status" value="1"/>
</dbReference>
<feature type="signal peptide" evidence="5">
    <location>
        <begin position="1"/>
        <end position="16"/>
    </location>
</feature>
<dbReference type="Gene3D" id="2.120.10.30">
    <property type="entry name" value="TolB, C-terminal domain"/>
    <property type="match status" value="1"/>
</dbReference>
<dbReference type="EMBL" id="RXIC02000021">
    <property type="protein sequence ID" value="KAB1218876.1"/>
    <property type="molecule type" value="Genomic_DNA"/>
</dbReference>
<keyword evidence="9" id="KW-1185">Reference proteome</keyword>
<protein>
    <submittedName>
        <fullName evidence="7">Strictosidine synthase 1</fullName>
    </submittedName>
</protein>
<dbReference type="EMBL" id="RXIC02000023">
    <property type="protein sequence ID" value="KAB1212744.1"/>
    <property type="molecule type" value="Genomic_DNA"/>
</dbReference>
<reference evidence="7" key="3">
    <citation type="submission" date="2019-09" db="EMBL/GenBank/DDBJ databases">
        <authorList>
            <person name="Gao Z."/>
        </authorList>
    </citation>
    <scope>NUCLEOTIDE SEQUENCE</scope>
    <source>
        <tissue evidence="7">Leaves</tissue>
    </source>
</reference>
<dbReference type="OrthoDB" id="5307922at2759"/>
<evidence type="ECO:0000259" key="6">
    <source>
        <dbReference type="Pfam" id="PF03088"/>
    </source>
</evidence>
<dbReference type="InterPro" id="IPR011042">
    <property type="entry name" value="6-blade_b-propeller_TolB-like"/>
</dbReference>
<dbReference type="Pfam" id="PF03088">
    <property type="entry name" value="Str_synth"/>
    <property type="match status" value="1"/>
</dbReference>
<comment type="caution">
    <text evidence="7">The sequence shown here is derived from an EMBL/GenBank/DDBJ whole genome shotgun (WGS) entry which is preliminary data.</text>
</comment>
<dbReference type="SUPFAM" id="SSF63829">
    <property type="entry name" value="Calcium-dependent phosphotriesterase"/>
    <property type="match status" value="1"/>
</dbReference>
<feature type="chain" id="PRO_5035411312" evidence="5">
    <location>
        <begin position="17"/>
        <end position="207"/>
    </location>
</feature>
<organism evidence="7 9">
    <name type="scientific">Morella rubra</name>
    <name type="common">Chinese bayberry</name>
    <dbReference type="NCBI Taxonomy" id="262757"/>
    <lineage>
        <taxon>Eukaryota</taxon>
        <taxon>Viridiplantae</taxon>
        <taxon>Streptophyta</taxon>
        <taxon>Embryophyta</taxon>
        <taxon>Tracheophyta</taxon>
        <taxon>Spermatophyta</taxon>
        <taxon>Magnoliopsida</taxon>
        <taxon>eudicotyledons</taxon>
        <taxon>Gunneridae</taxon>
        <taxon>Pentapetalae</taxon>
        <taxon>rosids</taxon>
        <taxon>fabids</taxon>
        <taxon>Fagales</taxon>
        <taxon>Myricaceae</taxon>
        <taxon>Morella</taxon>
    </lineage>
</organism>
<dbReference type="GO" id="GO:0016787">
    <property type="term" value="F:hydrolase activity"/>
    <property type="evidence" value="ECO:0007669"/>
    <property type="project" value="TreeGrafter"/>
</dbReference>
<reference evidence="7" key="1">
    <citation type="submission" date="2018-07" db="EMBL/GenBank/DDBJ databases">
        <authorList>
            <person name="Gao Z.-S."/>
            <person name="Jia H.-M."/>
            <person name="Jia H.-J."/>
            <person name="Cai Q.-L."/>
            <person name="Wang Y."/>
            <person name="Zhao H.-B."/>
        </authorList>
    </citation>
    <scope>NUCLEOTIDE SEQUENCE</scope>
    <source>
        <tissue evidence="7">Leaves</tissue>
    </source>
</reference>
<dbReference type="Proteomes" id="UP000516437">
    <property type="component" value="Chromosome 5"/>
</dbReference>
<evidence type="ECO:0000256" key="5">
    <source>
        <dbReference type="SAM" id="SignalP"/>
    </source>
</evidence>
<reference evidence="7 9" key="2">
    <citation type="journal article" date="2019" name="Plant Biotechnol. J.">
        <title>The red bayberry genome and genetic basis of sex determination.</title>
        <authorList>
            <person name="Jia H.M."/>
            <person name="Jia H.J."/>
            <person name="Cai Q.L."/>
            <person name="Wang Y."/>
            <person name="Zhao H.B."/>
            <person name="Yang W.F."/>
            <person name="Wang G.Y."/>
            <person name="Li Y.H."/>
            <person name="Zhan D.L."/>
            <person name="Shen Y.T."/>
            <person name="Niu Q.F."/>
            <person name="Chang L."/>
            <person name="Qiu J."/>
            <person name="Zhao L."/>
            <person name="Xie H.B."/>
            <person name="Fu W.Y."/>
            <person name="Jin J."/>
            <person name="Li X.W."/>
            <person name="Jiao Y."/>
            <person name="Zhou C.C."/>
            <person name="Tu T."/>
            <person name="Chai C.Y."/>
            <person name="Gao J.L."/>
            <person name="Fan L.J."/>
            <person name="van de Weg E."/>
            <person name="Wang J.Y."/>
            <person name="Gao Z.S."/>
        </authorList>
    </citation>
    <scope>NUCLEOTIDE SEQUENCE [LARGE SCALE GENOMIC DNA]</scope>
    <source>
        <tissue evidence="7">Leaves</tissue>
    </source>
</reference>
<evidence type="ECO:0000313" key="8">
    <source>
        <dbReference type="EMBL" id="KAB1218876.1"/>
    </source>
</evidence>
<keyword evidence="4" id="KW-0325">Glycoprotein</keyword>
<evidence type="ECO:0000313" key="7">
    <source>
        <dbReference type="EMBL" id="KAB1212744.1"/>
    </source>
</evidence>
<evidence type="ECO:0000256" key="4">
    <source>
        <dbReference type="ARBA" id="ARBA00023180"/>
    </source>
</evidence>
<feature type="domain" description="Strictosidine synthase conserved region" evidence="6">
    <location>
        <begin position="124"/>
        <end position="204"/>
    </location>
</feature>
<comment type="subcellular location">
    <subcellularLocation>
        <location evidence="1">Vacuole</location>
    </subcellularLocation>
</comment>
<comment type="similarity">
    <text evidence="2">Belongs to the strictosidine synthase family.</text>
</comment>
<sequence>MVPLLIFLCFPSIVLSDTTFERLPLPPLVFGPESLAFDSKGPNNGFVDFAFTSPNRSKAICDGASDTNILQAICGRPVGIEFYNSTGQLYIADAYFGLLVVGPNGGPATQLATEAEGVRFKFLDALDVDQRTGIIYFTEASAKYQISEIVLAVALGDNSGSLYKYDPRTKEVTVLLKGLALAGGVAVSKDGTFVLVSEFLANRIRFG</sequence>
<name>A0A6A1VIW9_9ROSI</name>
<evidence type="ECO:0000256" key="3">
    <source>
        <dbReference type="ARBA" id="ARBA00022554"/>
    </source>
</evidence>
<evidence type="ECO:0000256" key="1">
    <source>
        <dbReference type="ARBA" id="ARBA00004116"/>
    </source>
</evidence>